<feature type="region of interest" description="Disordered" evidence="2">
    <location>
        <begin position="637"/>
        <end position="797"/>
    </location>
</feature>
<dbReference type="KEGG" id="loi:92361153"/>
<dbReference type="GeneID" id="92361153"/>
<protein>
    <submittedName>
        <fullName evidence="3">Uncharacterized protein</fullName>
    </submittedName>
</protein>
<dbReference type="Proteomes" id="UP000674143">
    <property type="component" value="Unassembled WGS sequence"/>
</dbReference>
<dbReference type="RefSeq" id="XP_067062522.1">
    <property type="nucleotide sequence ID" value="XM_067207219.1"/>
</dbReference>
<comment type="caution">
    <text evidence="3">The sequence shown here is derived from an EMBL/GenBank/DDBJ whole genome shotgun (WGS) entry which is preliminary data.</text>
</comment>
<dbReference type="AlphaFoldDB" id="A0A836GPA6"/>
<proteinExistence type="predicted"/>
<keyword evidence="1" id="KW-0175">Coiled coil</keyword>
<feature type="coiled-coil region" evidence="1">
    <location>
        <begin position="307"/>
        <end position="385"/>
    </location>
</feature>
<feature type="region of interest" description="Disordered" evidence="2">
    <location>
        <begin position="579"/>
        <end position="610"/>
    </location>
</feature>
<organism evidence="3 4">
    <name type="scientific">Leishmania orientalis</name>
    <dbReference type="NCBI Taxonomy" id="2249476"/>
    <lineage>
        <taxon>Eukaryota</taxon>
        <taxon>Discoba</taxon>
        <taxon>Euglenozoa</taxon>
        <taxon>Kinetoplastea</taxon>
        <taxon>Metakinetoplastina</taxon>
        <taxon>Trypanosomatida</taxon>
        <taxon>Trypanosomatidae</taxon>
        <taxon>Leishmaniinae</taxon>
        <taxon>Leishmania</taxon>
    </lineage>
</organism>
<feature type="compositionally biased region" description="Acidic residues" evidence="2">
    <location>
        <begin position="731"/>
        <end position="762"/>
    </location>
</feature>
<name>A0A836GPA6_9TRYP</name>
<evidence type="ECO:0000313" key="4">
    <source>
        <dbReference type="Proteomes" id="UP000674143"/>
    </source>
</evidence>
<keyword evidence="4" id="KW-1185">Reference proteome</keyword>
<reference evidence="4" key="1">
    <citation type="journal article" date="2021" name="Microbiol. Resour. Announc.">
        <title>LGAAP: Leishmaniinae Genome Assembly and Annotation Pipeline.</title>
        <authorList>
            <person name="Almutairi H."/>
            <person name="Urbaniak M.D."/>
            <person name="Bates M.D."/>
            <person name="Jariyapan N."/>
            <person name="Kwakye-Nuako G."/>
            <person name="Thomaz-Soccol V."/>
            <person name="Al-Salem W.S."/>
            <person name="Dillon R.J."/>
            <person name="Bates P.A."/>
            <person name="Gatherer D."/>
        </authorList>
    </citation>
    <scope>NUCLEOTIDE SEQUENCE [LARGE SCALE GENOMIC DNA]</scope>
</reference>
<evidence type="ECO:0000313" key="3">
    <source>
        <dbReference type="EMBL" id="KAG5476289.1"/>
    </source>
</evidence>
<gene>
    <name evidence="3" type="ORF">LSCM4_05270</name>
</gene>
<sequence length="823" mass="86733">MSDSEDDVIIIDSSSPSTPASSGRLSVHGGQLRPHESNDDFGGVVGHHTPRAAASPTYSAGVASFGAPPQAATAVDALRRHIEEKVKSLPPLRAQVDTQTDQREGASAATCDSAASLHCRLREIEAAAGFHGPAPRSAAPPTAQSIVRQFVDSWHDAVGKWKRLRPDDSMGAAAGNEGIKHVKREGGSETQLWQRLPDVSSAHPLETPAWAVGLEAALELCRDLIESPNYTIAARQQEENSALRATFAMPSAAEASPAPLPTRPAPSAAAPAPPVAVLDSHAALLHEAEFICARECTDTLLPMYSELQALRRMRAEREQQVAHLVEEQLDWEQRRLAELLAECDAQLEVLDSNFLDSCKSRLAPIETLQQRIDSLQGFRRQLEAHAAAMLPLAPKDVATVPKHALTTTELATRAPRPTGVVGGALSQCMIEERRTWEKTVEALQAQIDEQTRRNAELRASYVHANTQLQASLDKGSYVNREVLDAAKAQHWADMEVLVAQLGWNLLNSTADVLSLRHPGTGATLHVNHAYSTINGEVCEDVSKALAAYILKHAGSTVQTAAPTAALRVGVSDPVTPITVSEGDTGRNTVALSPPPPQASHLDSVAESSGRAMLHGVSQAAEETLPAVIEDAVAQAASASRSASAPDRSASAPSSRRSSPCFEADAPAVEEPPIHSGSVSNGEEVAEVAPQSPPSPSPAAEAVAEIRCGDDDANKASCRVSASSGDTFEGGDGGEDLTAYEEEGGSADAEEEGGGDGREDAEEALAGFSNLQTEEDSGNAVTPSATGDPPSADATGSDAQATLVQPVPYESFFSASELWQNEDE</sequence>
<accession>A0A836GPA6</accession>
<evidence type="ECO:0000256" key="1">
    <source>
        <dbReference type="SAM" id="Coils"/>
    </source>
</evidence>
<feature type="region of interest" description="Disordered" evidence="2">
    <location>
        <begin position="1"/>
        <end position="55"/>
    </location>
</feature>
<evidence type="ECO:0000256" key="2">
    <source>
        <dbReference type="SAM" id="MobiDB-lite"/>
    </source>
</evidence>
<feature type="compositionally biased region" description="Low complexity" evidence="2">
    <location>
        <begin position="637"/>
        <end position="659"/>
    </location>
</feature>
<reference evidence="4" key="2">
    <citation type="journal article" date="2021" name="Sci. Data">
        <title>Chromosome-scale genome sequencing, assembly and annotation of six genomes from subfamily Leishmaniinae.</title>
        <authorList>
            <person name="Almutairi H."/>
            <person name="Urbaniak M.D."/>
            <person name="Bates M.D."/>
            <person name="Jariyapan N."/>
            <person name="Kwakye-Nuako G."/>
            <person name="Thomaz Soccol V."/>
            <person name="Al-Salem W.S."/>
            <person name="Dillon R.J."/>
            <person name="Bates P.A."/>
            <person name="Gatherer D."/>
        </authorList>
    </citation>
    <scope>NUCLEOTIDE SEQUENCE [LARGE SCALE GENOMIC DNA]</scope>
</reference>
<feature type="coiled-coil region" evidence="1">
    <location>
        <begin position="433"/>
        <end position="460"/>
    </location>
</feature>
<feature type="compositionally biased region" description="Low complexity" evidence="2">
    <location>
        <begin position="10"/>
        <end position="22"/>
    </location>
</feature>
<dbReference type="EMBL" id="JAFHLR010000026">
    <property type="protein sequence ID" value="KAG5476289.1"/>
    <property type="molecule type" value="Genomic_DNA"/>
</dbReference>